<dbReference type="SUPFAM" id="SSF51197">
    <property type="entry name" value="Clavaminate synthase-like"/>
    <property type="match status" value="1"/>
</dbReference>
<reference evidence="3" key="1">
    <citation type="journal article" date="2014" name="Proc. Natl. Acad. Sci. U.S.A.">
        <title>Extensive sampling of basidiomycete genomes demonstrates inadequacy of the white-rot/brown-rot paradigm for wood decay fungi.</title>
        <authorList>
            <person name="Riley R."/>
            <person name="Salamov A.A."/>
            <person name="Brown D.W."/>
            <person name="Nagy L.G."/>
            <person name="Floudas D."/>
            <person name="Held B.W."/>
            <person name="Levasseur A."/>
            <person name="Lombard V."/>
            <person name="Morin E."/>
            <person name="Otillar R."/>
            <person name="Lindquist E.A."/>
            <person name="Sun H."/>
            <person name="LaButti K.M."/>
            <person name="Schmutz J."/>
            <person name="Jabbour D."/>
            <person name="Luo H."/>
            <person name="Baker S.E."/>
            <person name="Pisabarro A.G."/>
            <person name="Walton J.D."/>
            <person name="Blanchette R.A."/>
            <person name="Henrissat B."/>
            <person name="Martin F."/>
            <person name="Cullen D."/>
            <person name="Hibbett D.S."/>
            <person name="Grigoriev I.V."/>
        </authorList>
    </citation>
    <scope>NUCLEOTIDE SEQUENCE [LARGE SCALE GENOMIC DNA]</scope>
    <source>
        <strain evidence="3">CBS 339.88</strain>
    </source>
</reference>
<protein>
    <recommendedName>
        <fullName evidence="4">JmjC domain-containing protein</fullName>
    </recommendedName>
</protein>
<evidence type="ECO:0000313" key="2">
    <source>
        <dbReference type="EMBL" id="KDR65391.1"/>
    </source>
</evidence>
<feature type="region of interest" description="Disordered" evidence="1">
    <location>
        <begin position="440"/>
        <end position="464"/>
    </location>
</feature>
<sequence length="464" mass="52663">MHLPKTVSGTLQDVLASSESNGGMILNALDLPLSSSDYSSSKSFSSDKTAYHFTKSSNSFSLHDSYPFEDLNWGLIGTKNVITFIHIDSDGLGTHVLIRCGCKVWFFLRPKLGLSSTLSSRHMFLDQAFRLDRVLDSAQYDLEAVALTPGDLLIMQPRQPHAVYGHENTVCIGGHFILTHLMEITAQGLLHAFVLNEFITNTYHYPSRALFRRILDFCKKGLLEGKVKKISSAYSHIPDLDTLDGLINLLSLCNLVILGNVLDFRTYLAPNQPPERNATPAEQEVLTSYDRNKIPKQERVAMMFYRGLAFEVIEWIKLHFDFWNPKGETVDLPSHYLTQQLLALSEYKSDASANKKGCSGAPHCTFVLLQKQIDNIVKCNKALEKYWSLFQDQVNTSQLGFGDRDGWKFERRQTHLPYVPRTEDQLIDDGTTEFDQKFKDSDKSLQSQISFNHPRDARKRARVD</sequence>
<evidence type="ECO:0008006" key="4">
    <source>
        <dbReference type="Google" id="ProtNLM"/>
    </source>
</evidence>
<evidence type="ECO:0000313" key="3">
    <source>
        <dbReference type="Proteomes" id="UP000027222"/>
    </source>
</evidence>
<name>A0A067S3L0_GALM3</name>
<organism evidence="2 3">
    <name type="scientific">Galerina marginata (strain CBS 339.88)</name>
    <dbReference type="NCBI Taxonomy" id="685588"/>
    <lineage>
        <taxon>Eukaryota</taxon>
        <taxon>Fungi</taxon>
        <taxon>Dikarya</taxon>
        <taxon>Basidiomycota</taxon>
        <taxon>Agaricomycotina</taxon>
        <taxon>Agaricomycetes</taxon>
        <taxon>Agaricomycetidae</taxon>
        <taxon>Agaricales</taxon>
        <taxon>Agaricineae</taxon>
        <taxon>Strophariaceae</taxon>
        <taxon>Galerina</taxon>
    </lineage>
</organism>
<dbReference type="Gene3D" id="2.60.120.650">
    <property type="entry name" value="Cupin"/>
    <property type="match status" value="1"/>
</dbReference>
<dbReference type="HOGENOM" id="CLU_018192_0_0_1"/>
<dbReference type="OrthoDB" id="3270451at2759"/>
<dbReference type="Proteomes" id="UP000027222">
    <property type="component" value="Unassembled WGS sequence"/>
</dbReference>
<evidence type="ECO:0000256" key="1">
    <source>
        <dbReference type="SAM" id="MobiDB-lite"/>
    </source>
</evidence>
<dbReference type="EMBL" id="KL142451">
    <property type="protein sequence ID" value="KDR65391.1"/>
    <property type="molecule type" value="Genomic_DNA"/>
</dbReference>
<keyword evidence="3" id="KW-1185">Reference proteome</keyword>
<proteinExistence type="predicted"/>
<gene>
    <name evidence="2" type="ORF">GALMADRAFT_81925</name>
</gene>
<accession>A0A067S3L0</accession>
<dbReference type="AlphaFoldDB" id="A0A067S3L0"/>